<accession>A0A1B6JS75</accession>
<proteinExistence type="inferred from homology"/>
<dbReference type="EMBL" id="GECU01005973">
    <property type="protein sequence ID" value="JAT01734.1"/>
    <property type="molecule type" value="Transcribed_RNA"/>
</dbReference>
<keyword evidence="3 6" id="KW-0812">Transmembrane</keyword>
<reference evidence="7" key="1">
    <citation type="submission" date="2015-11" db="EMBL/GenBank/DDBJ databases">
        <title>De novo transcriptome assembly of four potential Pierce s Disease insect vectors from Arizona vineyards.</title>
        <authorList>
            <person name="Tassone E.E."/>
        </authorList>
    </citation>
    <scope>NUCLEOTIDE SEQUENCE</scope>
</reference>
<gene>
    <name evidence="7" type="ORF">g.16067</name>
</gene>
<evidence type="ECO:0000256" key="3">
    <source>
        <dbReference type="ARBA" id="ARBA00022692"/>
    </source>
</evidence>
<dbReference type="PANTHER" id="PTHR31322:SF2">
    <property type="entry name" value="E3 UBIQUITIN-PROTEIN LIGASE TM129"/>
    <property type="match status" value="1"/>
</dbReference>
<evidence type="ECO:0000256" key="5">
    <source>
        <dbReference type="ARBA" id="ARBA00023136"/>
    </source>
</evidence>
<comment type="similarity">
    <text evidence="2">Belongs to the TMEM129 family.</text>
</comment>
<keyword evidence="4 6" id="KW-1133">Transmembrane helix</keyword>
<evidence type="ECO:0000256" key="1">
    <source>
        <dbReference type="ARBA" id="ARBA00004141"/>
    </source>
</evidence>
<dbReference type="GO" id="GO:0016020">
    <property type="term" value="C:membrane"/>
    <property type="evidence" value="ECO:0007669"/>
    <property type="project" value="UniProtKB-SubCell"/>
</dbReference>
<evidence type="ECO:0000313" key="7">
    <source>
        <dbReference type="EMBL" id="JAT01734.1"/>
    </source>
</evidence>
<evidence type="ECO:0000256" key="6">
    <source>
        <dbReference type="SAM" id="Phobius"/>
    </source>
</evidence>
<dbReference type="Pfam" id="PF10272">
    <property type="entry name" value="Tmpp129"/>
    <property type="match status" value="1"/>
</dbReference>
<evidence type="ECO:0000256" key="4">
    <source>
        <dbReference type="ARBA" id="ARBA00022989"/>
    </source>
</evidence>
<feature type="transmembrane region" description="Helical" evidence="6">
    <location>
        <begin position="56"/>
        <end position="75"/>
    </location>
</feature>
<dbReference type="PANTHER" id="PTHR31322">
    <property type="entry name" value="E3 UBIQUITIN-PROTEIN LIGASE TM129"/>
    <property type="match status" value="1"/>
</dbReference>
<comment type="subcellular location">
    <subcellularLocation>
        <location evidence="1">Membrane</location>
        <topology evidence="1">Multi-pass membrane protein</topology>
    </subcellularLocation>
</comment>
<feature type="transmembrane region" description="Helical" evidence="6">
    <location>
        <begin position="87"/>
        <end position="110"/>
    </location>
</feature>
<protein>
    <submittedName>
        <fullName evidence="7">Uncharacterized protein</fullName>
    </submittedName>
</protein>
<organism evidence="7">
    <name type="scientific">Homalodisca liturata</name>
    <dbReference type="NCBI Taxonomy" id="320908"/>
    <lineage>
        <taxon>Eukaryota</taxon>
        <taxon>Metazoa</taxon>
        <taxon>Ecdysozoa</taxon>
        <taxon>Arthropoda</taxon>
        <taxon>Hexapoda</taxon>
        <taxon>Insecta</taxon>
        <taxon>Pterygota</taxon>
        <taxon>Neoptera</taxon>
        <taxon>Paraneoptera</taxon>
        <taxon>Hemiptera</taxon>
        <taxon>Auchenorrhyncha</taxon>
        <taxon>Membracoidea</taxon>
        <taxon>Cicadellidae</taxon>
        <taxon>Cicadellinae</taxon>
        <taxon>Proconiini</taxon>
        <taxon>Homalodisca</taxon>
    </lineage>
</organism>
<name>A0A1B6JS75_9HEMI</name>
<evidence type="ECO:0000256" key="2">
    <source>
        <dbReference type="ARBA" id="ARBA00007332"/>
    </source>
</evidence>
<dbReference type="GO" id="GO:0016567">
    <property type="term" value="P:protein ubiquitination"/>
    <property type="evidence" value="ECO:0007669"/>
    <property type="project" value="InterPro"/>
</dbReference>
<sequence length="373" mass="42667">MDENIAMFTLSYILMCSCLVSRTVFTSFLSVENLCSAILGNEMENFIMYHIKRSCCTLFIHSSLLLVYRLGVSWIANYPLVDDGLTIFNIIGTLGIVMQTAAIIIIYYWWSNNWKTHPISQKLMTLGENEGQYLNLGCRVNVDVRSPRKEVFRCSSLVDVLVTEKWIVKVTPYSLDLAQQQDAILTVDTTDTHAMAPTGTGIAQFLNIKVNCTPHRENYTFYIRINVLDFKDLQGILRKRVIIPRNVTFYRSIADQFLDVFKEHVNQNPYYLPVEEIEPCVGCYTNPANVKIVKNCLDDVNDPCGNCNCKPMWCVSCMGRWFYSRQDEGHPESWLSSKCTCPLCRSVFCILDVSLLDNVPNGNQGFHFVNRLD</sequence>
<dbReference type="GO" id="GO:0061630">
    <property type="term" value="F:ubiquitin protein ligase activity"/>
    <property type="evidence" value="ECO:0007669"/>
    <property type="project" value="InterPro"/>
</dbReference>
<dbReference type="InterPro" id="IPR018801">
    <property type="entry name" value="TM129"/>
</dbReference>
<dbReference type="AlphaFoldDB" id="A0A1B6JS75"/>
<dbReference type="GO" id="GO:0005783">
    <property type="term" value="C:endoplasmic reticulum"/>
    <property type="evidence" value="ECO:0007669"/>
    <property type="project" value="TreeGrafter"/>
</dbReference>
<keyword evidence="5 6" id="KW-0472">Membrane</keyword>